<dbReference type="EMBL" id="JAIVGD010000013">
    <property type="protein sequence ID" value="KAH0763667.1"/>
    <property type="molecule type" value="Genomic_DNA"/>
</dbReference>
<accession>A0ABQ7VHV3</accession>
<sequence>GLTVVNISATTFPQTLDWLHNHLLQLKAELSDGFAQLKERGNSAEIAKD</sequence>
<protein>
    <submittedName>
        <fullName evidence="1">Uncharacterized protein</fullName>
    </submittedName>
</protein>
<comment type="caution">
    <text evidence="1">The sequence shown here is derived from an EMBL/GenBank/DDBJ whole genome shotgun (WGS) entry which is preliminary data.</text>
</comment>
<keyword evidence="2" id="KW-1185">Reference proteome</keyword>
<evidence type="ECO:0000313" key="1">
    <source>
        <dbReference type="EMBL" id="KAH0763667.1"/>
    </source>
</evidence>
<dbReference type="Proteomes" id="UP000826656">
    <property type="component" value="Unassembled WGS sequence"/>
</dbReference>
<reference evidence="1 2" key="1">
    <citation type="journal article" date="2021" name="bioRxiv">
        <title>Chromosome-scale and haplotype-resolved genome assembly of a tetraploid potato cultivar.</title>
        <authorList>
            <person name="Sun H."/>
            <person name="Jiao W.-B."/>
            <person name="Krause K."/>
            <person name="Campoy J.A."/>
            <person name="Goel M."/>
            <person name="Folz-Donahue K."/>
            <person name="Kukat C."/>
            <person name="Huettel B."/>
            <person name="Schneeberger K."/>
        </authorList>
    </citation>
    <scope>NUCLEOTIDE SEQUENCE [LARGE SCALE GENOMIC DNA]</scope>
    <source>
        <strain evidence="1">SolTubOtavaFocal</strain>
        <tissue evidence="1">Leaves</tissue>
    </source>
</reference>
<feature type="non-terminal residue" evidence="1">
    <location>
        <position position="1"/>
    </location>
</feature>
<proteinExistence type="predicted"/>
<organism evidence="1 2">
    <name type="scientific">Solanum tuberosum</name>
    <name type="common">Potato</name>
    <dbReference type="NCBI Taxonomy" id="4113"/>
    <lineage>
        <taxon>Eukaryota</taxon>
        <taxon>Viridiplantae</taxon>
        <taxon>Streptophyta</taxon>
        <taxon>Embryophyta</taxon>
        <taxon>Tracheophyta</taxon>
        <taxon>Spermatophyta</taxon>
        <taxon>Magnoliopsida</taxon>
        <taxon>eudicotyledons</taxon>
        <taxon>Gunneridae</taxon>
        <taxon>Pentapetalae</taxon>
        <taxon>asterids</taxon>
        <taxon>lamiids</taxon>
        <taxon>Solanales</taxon>
        <taxon>Solanaceae</taxon>
        <taxon>Solanoideae</taxon>
        <taxon>Solaneae</taxon>
        <taxon>Solanum</taxon>
    </lineage>
</organism>
<gene>
    <name evidence="1" type="ORF">KY290_019740</name>
</gene>
<name>A0ABQ7VHV3_SOLTU</name>
<evidence type="ECO:0000313" key="2">
    <source>
        <dbReference type="Proteomes" id="UP000826656"/>
    </source>
</evidence>